<gene>
    <name evidence="1" type="ORF">M4438_35165</name>
</gene>
<reference evidence="1 2" key="1">
    <citation type="submission" date="2022-05" db="EMBL/GenBank/DDBJ databases">
        <title>Genome Resource of Streptomyces lavenduligriseus GA1-1, a Strain with Broad-Spectrum Antifungal Activity against Phytopathogenic Fungi.</title>
        <authorList>
            <person name="Qi D."/>
        </authorList>
    </citation>
    <scope>NUCLEOTIDE SEQUENCE [LARGE SCALE GENOMIC DNA]</scope>
    <source>
        <strain evidence="1 2">GA1-1</strain>
    </source>
</reference>
<comment type="caution">
    <text evidence="1">The sequence shown here is derived from an EMBL/GenBank/DDBJ whole genome shotgun (WGS) entry which is preliminary data.</text>
</comment>
<proteinExistence type="predicted"/>
<dbReference type="EMBL" id="JAMCCK010000069">
    <property type="protein sequence ID" value="MCL3998686.1"/>
    <property type="molecule type" value="Genomic_DNA"/>
</dbReference>
<accession>A0ABT0P5F6</accession>
<dbReference type="Proteomes" id="UP001202052">
    <property type="component" value="Unassembled WGS sequence"/>
</dbReference>
<organism evidence="1 2">
    <name type="scientific">Streptomyces lavenduligriseus</name>
    <dbReference type="NCBI Taxonomy" id="67315"/>
    <lineage>
        <taxon>Bacteria</taxon>
        <taxon>Bacillati</taxon>
        <taxon>Actinomycetota</taxon>
        <taxon>Actinomycetes</taxon>
        <taxon>Kitasatosporales</taxon>
        <taxon>Streptomycetaceae</taxon>
        <taxon>Streptomyces</taxon>
    </lineage>
</organism>
<evidence type="ECO:0008006" key="3">
    <source>
        <dbReference type="Google" id="ProtNLM"/>
    </source>
</evidence>
<name>A0ABT0P5F6_9ACTN</name>
<evidence type="ECO:0000313" key="2">
    <source>
        <dbReference type="Proteomes" id="UP001202052"/>
    </source>
</evidence>
<sequence length="174" mass="19714">MAIACGSRVPPAGSPACTWPGPATIRCGAAGLPAEVRDHAGNVMRYRRNAFDRYLQVGHQSRPRVRRSYALQDIQTDEDRLMYTTEQVERLAAEALRQKFGEWSDQVALFGSGEFATKKGEFFYFGFQSVKYIETRDDKYFNYGPNCISVHSETGECRFLDIHEVLALDPFKTD</sequence>
<protein>
    <recommendedName>
        <fullName evidence="3">Immunity protein 35 domain-containing protein</fullName>
    </recommendedName>
</protein>
<evidence type="ECO:0000313" key="1">
    <source>
        <dbReference type="EMBL" id="MCL3998686.1"/>
    </source>
</evidence>
<dbReference type="RefSeq" id="WP_249493263.1">
    <property type="nucleotide sequence ID" value="NZ_JAMCCK010000069.1"/>
</dbReference>
<keyword evidence="2" id="KW-1185">Reference proteome</keyword>